<accession>A0A7J7SR79</accession>
<evidence type="ECO:0000313" key="2">
    <source>
        <dbReference type="Proteomes" id="UP000527355"/>
    </source>
</evidence>
<dbReference type="AlphaFoldDB" id="A0A7J7SR79"/>
<reference evidence="1 2" key="1">
    <citation type="journal article" date="2020" name="Nature">
        <title>Six reference-quality genomes reveal evolution of bat adaptations.</title>
        <authorList>
            <person name="Jebb D."/>
            <person name="Huang Z."/>
            <person name="Pippel M."/>
            <person name="Hughes G.M."/>
            <person name="Lavrichenko K."/>
            <person name="Devanna P."/>
            <person name="Winkler S."/>
            <person name="Jermiin L.S."/>
            <person name="Skirmuntt E.C."/>
            <person name="Katzourakis A."/>
            <person name="Burkitt-Gray L."/>
            <person name="Ray D.A."/>
            <person name="Sullivan K.A.M."/>
            <person name="Roscito J.G."/>
            <person name="Kirilenko B.M."/>
            <person name="Davalos L.M."/>
            <person name="Corthals A.P."/>
            <person name="Power M.L."/>
            <person name="Jones G."/>
            <person name="Ransome R.D."/>
            <person name="Dechmann D.K.N."/>
            <person name="Locatelli A.G."/>
            <person name="Puechmaille S.J."/>
            <person name="Fedrigo O."/>
            <person name="Jarvis E.D."/>
            <person name="Hiller M."/>
            <person name="Vernes S.C."/>
            <person name="Myers E.W."/>
            <person name="Teeling E.C."/>
        </authorList>
    </citation>
    <scope>NUCLEOTIDE SEQUENCE [LARGE SCALE GENOMIC DNA]</scope>
    <source>
        <strain evidence="1">MMyoMyo1</strain>
        <tissue evidence="1">Flight muscle</tissue>
    </source>
</reference>
<gene>
    <name evidence="1" type="ORF">mMyoMyo1_009346</name>
</gene>
<name>A0A7J7SR79_MYOMY</name>
<dbReference type="Proteomes" id="UP000527355">
    <property type="component" value="Unassembled WGS sequence"/>
</dbReference>
<dbReference type="EMBL" id="JABWUV010000018">
    <property type="protein sequence ID" value="KAF6290959.1"/>
    <property type="molecule type" value="Genomic_DNA"/>
</dbReference>
<keyword evidence="2" id="KW-1185">Reference proteome</keyword>
<comment type="caution">
    <text evidence="1">The sequence shown here is derived from an EMBL/GenBank/DDBJ whole genome shotgun (WGS) entry which is preliminary data.</text>
</comment>
<sequence length="127" mass="13769">MHRRYTLFYLWSPGTPQHIIPKTLGYLLPTCHLIGSNILSDDSVHSTTIFLSVPDLSSLGGPFIVLFLLSQNTSQSVLSPLSLSLSLQECLGCLPGPHVSLLTAASWKEVRTLMSPCRPPSTPASLP</sequence>
<evidence type="ECO:0000313" key="1">
    <source>
        <dbReference type="EMBL" id="KAF6290959.1"/>
    </source>
</evidence>
<proteinExistence type="predicted"/>
<protein>
    <submittedName>
        <fullName evidence="1">Uncharacterized protein</fullName>
    </submittedName>
</protein>
<organism evidence="1 2">
    <name type="scientific">Myotis myotis</name>
    <name type="common">Greater mouse-eared bat</name>
    <name type="synonym">Vespertilio myotis</name>
    <dbReference type="NCBI Taxonomy" id="51298"/>
    <lineage>
        <taxon>Eukaryota</taxon>
        <taxon>Metazoa</taxon>
        <taxon>Chordata</taxon>
        <taxon>Craniata</taxon>
        <taxon>Vertebrata</taxon>
        <taxon>Euteleostomi</taxon>
        <taxon>Mammalia</taxon>
        <taxon>Eutheria</taxon>
        <taxon>Laurasiatheria</taxon>
        <taxon>Chiroptera</taxon>
        <taxon>Yangochiroptera</taxon>
        <taxon>Vespertilionidae</taxon>
        <taxon>Myotis</taxon>
    </lineage>
</organism>